<feature type="compositionally biased region" description="Basic residues" evidence="1">
    <location>
        <begin position="172"/>
        <end position="198"/>
    </location>
</feature>
<feature type="compositionally biased region" description="Basic and acidic residues" evidence="1">
    <location>
        <begin position="199"/>
        <end position="211"/>
    </location>
</feature>
<feature type="compositionally biased region" description="Acidic residues" evidence="1">
    <location>
        <begin position="222"/>
        <end position="233"/>
    </location>
</feature>
<feature type="compositionally biased region" description="Acidic residues" evidence="1">
    <location>
        <begin position="244"/>
        <end position="254"/>
    </location>
</feature>
<dbReference type="AlphaFoldDB" id="A0A6A6J6G2"/>
<dbReference type="PANTHER" id="PTHR40642:SF1">
    <property type="entry name" value="YALI0F31295P"/>
    <property type="match status" value="1"/>
</dbReference>
<keyword evidence="3" id="KW-1185">Reference proteome</keyword>
<dbReference type="Proteomes" id="UP000800097">
    <property type="component" value="Unassembled WGS sequence"/>
</dbReference>
<feature type="region of interest" description="Disordered" evidence="1">
    <location>
        <begin position="145"/>
        <end position="254"/>
    </location>
</feature>
<dbReference type="Pfam" id="PF12720">
    <property type="entry name" value="DUF3807"/>
    <property type="match status" value="1"/>
</dbReference>
<evidence type="ECO:0000256" key="1">
    <source>
        <dbReference type="SAM" id="MobiDB-lite"/>
    </source>
</evidence>
<proteinExistence type="predicted"/>
<dbReference type="GeneID" id="54554437"/>
<dbReference type="InterPro" id="IPR024526">
    <property type="entry name" value="DUF3807"/>
</dbReference>
<accession>A0A6A6J6G2</accession>
<sequence>MAMHLPTVTIDDLRAFHAKHFPNAPIPANFLSGFTQSSQAYSSYEDEDGDYDDDLGYYPDGCKRTLTDEQIALFRHTEIQTILRERRHRREANAAETPEPEIENAHPQIPDFSFVSGAQRAKEREDILVEGGAAAQEDDVTLAPASELEQKSASASMGGEGVLHGRIEKPPQWRKRSKKATQQKNARSRKAHRKKRKEERKNRREGREGREGGMVSGATRENDDDEGDESDEWDPWHQAKGPDALEDEKVELEY</sequence>
<evidence type="ECO:0000313" key="3">
    <source>
        <dbReference type="Proteomes" id="UP000800097"/>
    </source>
</evidence>
<evidence type="ECO:0000313" key="2">
    <source>
        <dbReference type="EMBL" id="KAF2271982.1"/>
    </source>
</evidence>
<reference evidence="2" key="1">
    <citation type="journal article" date="2020" name="Stud. Mycol.">
        <title>101 Dothideomycetes genomes: a test case for predicting lifestyles and emergence of pathogens.</title>
        <authorList>
            <person name="Haridas S."/>
            <person name="Albert R."/>
            <person name="Binder M."/>
            <person name="Bloem J."/>
            <person name="Labutti K."/>
            <person name="Salamov A."/>
            <person name="Andreopoulos B."/>
            <person name="Baker S."/>
            <person name="Barry K."/>
            <person name="Bills G."/>
            <person name="Bluhm B."/>
            <person name="Cannon C."/>
            <person name="Castanera R."/>
            <person name="Culley D."/>
            <person name="Daum C."/>
            <person name="Ezra D."/>
            <person name="Gonzalez J."/>
            <person name="Henrissat B."/>
            <person name="Kuo A."/>
            <person name="Liang C."/>
            <person name="Lipzen A."/>
            <person name="Lutzoni F."/>
            <person name="Magnuson J."/>
            <person name="Mondo S."/>
            <person name="Nolan M."/>
            <person name="Ohm R."/>
            <person name="Pangilinan J."/>
            <person name="Park H.-J."/>
            <person name="Ramirez L."/>
            <person name="Alfaro M."/>
            <person name="Sun H."/>
            <person name="Tritt A."/>
            <person name="Yoshinaga Y."/>
            <person name="Zwiers L.-H."/>
            <person name="Turgeon B."/>
            <person name="Goodwin S."/>
            <person name="Spatafora J."/>
            <person name="Crous P."/>
            <person name="Grigoriev I."/>
        </authorList>
    </citation>
    <scope>NUCLEOTIDE SEQUENCE</scope>
    <source>
        <strain evidence="2">CBS 379.55</strain>
    </source>
</reference>
<dbReference type="OrthoDB" id="5422320at2759"/>
<dbReference type="RefSeq" id="XP_033649521.1">
    <property type="nucleotide sequence ID" value="XM_033801262.1"/>
</dbReference>
<feature type="region of interest" description="Disordered" evidence="1">
    <location>
        <begin position="85"/>
        <end position="110"/>
    </location>
</feature>
<dbReference type="EMBL" id="ML986529">
    <property type="protein sequence ID" value="KAF2271982.1"/>
    <property type="molecule type" value="Genomic_DNA"/>
</dbReference>
<organism evidence="2 3">
    <name type="scientific">Westerdykella ornata</name>
    <dbReference type="NCBI Taxonomy" id="318751"/>
    <lineage>
        <taxon>Eukaryota</taxon>
        <taxon>Fungi</taxon>
        <taxon>Dikarya</taxon>
        <taxon>Ascomycota</taxon>
        <taxon>Pezizomycotina</taxon>
        <taxon>Dothideomycetes</taxon>
        <taxon>Pleosporomycetidae</taxon>
        <taxon>Pleosporales</taxon>
        <taxon>Sporormiaceae</taxon>
        <taxon>Westerdykella</taxon>
    </lineage>
</organism>
<gene>
    <name evidence="2" type="ORF">EI97DRAFT_462378</name>
</gene>
<dbReference type="PANTHER" id="PTHR40642">
    <property type="entry name" value="YALI0F31295P"/>
    <property type="match status" value="1"/>
</dbReference>
<protein>
    <submittedName>
        <fullName evidence="2">Uncharacterized protein</fullName>
    </submittedName>
</protein>
<name>A0A6A6J6G2_WESOR</name>